<evidence type="ECO:0000313" key="1">
    <source>
        <dbReference type="EMBL" id="PRY15794.1"/>
    </source>
</evidence>
<dbReference type="GO" id="GO:0016740">
    <property type="term" value="F:transferase activity"/>
    <property type="evidence" value="ECO:0007669"/>
    <property type="project" value="UniProtKB-KW"/>
</dbReference>
<dbReference type="InterPro" id="IPR007344">
    <property type="entry name" value="GrpB/CoaE"/>
</dbReference>
<name>A0A2T0R4X7_9ACTN</name>
<dbReference type="PANTHER" id="PTHR34822">
    <property type="entry name" value="GRPB DOMAIN PROTEIN (AFU_ORTHOLOGUE AFUA_1G01530)"/>
    <property type="match status" value="1"/>
</dbReference>
<organism evidence="1 2">
    <name type="scientific">Kineococcus rhizosphaerae</name>
    <dbReference type="NCBI Taxonomy" id="559628"/>
    <lineage>
        <taxon>Bacteria</taxon>
        <taxon>Bacillati</taxon>
        <taxon>Actinomycetota</taxon>
        <taxon>Actinomycetes</taxon>
        <taxon>Kineosporiales</taxon>
        <taxon>Kineosporiaceae</taxon>
        <taxon>Kineococcus</taxon>
    </lineage>
</organism>
<dbReference type="Pfam" id="PF04229">
    <property type="entry name" value="GrpB"/>
    <property type="match status" value="1"/>
</dbReference>
<dbReference type="Proteomes" id="UP000238083">
    <property type="component" value="Unassembled WGS sequence"/>
</dbReference>
<evidence type="ECO:0000313" key="2">
    <source>
        <dbReference type="Proteomes" id="UP000238083"/>
    </source>
</evidence>
<dbReference type="PANTHER" id="PTHR34822:SF1">
    <property type="entry name" value="GRPB FAMILY PROTEIN"/>
    <property type="match status" value="1"/>
</dbReference>
<keyword evidence="2" id="KW-1185">Reference proteome</keyword>
<protein>
    <submittedName>
        <fullName evidence="1">GrpB-like predicted nucleotidyltransferase (UPF0157 family)</fullName>
    </submittedName>
</protein>
<comment type="caution">
    <text evidence="1">The sequence shown here is derived from an EMBL/GenBank/DDBJ whole genome shotgun (WGS) entry which is preliminary data.</text>
</comment>
<dbReference type="Gene3D" id="3.30.460.10">
    <property type="entry name" value="Beta Polymerase, domain 2"/>
    <property type="match status" value="1"/>
</dbReference>
<dbReference type="InterPro" id="IPR043519">
    <property type="entry name" value="NT_sf"/>
</dbReference>
<proteinExistence type="predicted"/>
<dbReference type="AlphaFoldDB" id="A0A2T0R4X7"/>
<accession>A0A2T0R4X7</accession>
<dbReference type="SUPFAM" id="SSF81301">
    <property type="entry name" value="Nucleotidyltransferase"/>
    <property type="match status" value="1"/>
</dbReference>
<dbReference type="EMBL" id="PVZF01000004">
    <property type="protein sequence ID" value="PRY15794.1"/>
    <property type="molecule type" value="Genomic_DNA"/>
</dbReference>
<reference evidence="1 2" key="1">
    <citation type="submission" date="2018-03" db="EMBL/GenBank/DDBJ databases">
        <title>Genomic Encyclopedia of Archaeal and Bacterial Type Strains, Phase II (KMG-II): from individual species to whole genera.</title>
        <authorList>
            <person name="Goeker M."/>
        </authorList>
    </citation>
    <scope>NUCLEOTIDE SEQUENCE [LARGE SCALE GENOMIC DNA]</scope>
    <source>
        <strain evidence="1 2">DSM 19711</strain>
    </source>
</reference>
<keyword evidence="1" id="KW-0808">Transferase</keyword>
<sequence>MLEERPDATVEVIAYDESWPQAFANERARILAALPSLEAVEHIGSTAVPGLPAKPTIDLLTVVSDEQLHTAVPAFCGIGYLHVPESFADDPQHLFFHRLRAGKRTHHLHVVAASSPLVARYLVFRDYLRAHPDEALRYATFKQDLAVEHAHERDRYVDAKPPFVGAMIERAWQWRPLA</sequence>
<gene>
    <name evidence="1" type="ORF">CLV37_1043</name>
</gene>